<dbReference type="STRING" id="1841481.ENSSLDP00000015054"/>
<dbReference type="GO" id="GO:0005794">
    <property type="term" value="C:Golgi apparatus"/>
    <property type="evidence" value="ECO:0007669"/>
    <property type="project" value="UniProtKB-SubCell"/>
</dbReference>
<protein>
    <submittedName>
        <fullName evidence="10">Family with sequence similarity 20 member C, like</fullName>
    </submittedName>
</protein>
<dbReference type="CDD" id="cd10314">
    <property type="entry name" value="FAM20_C"/>
    <property type="match status" value="1"/>
</dbReference>
<proteinExistence type="inferred from homology"/>
<dbReference type="PANTHER" id="PTHR12450">
    <property type="entry name" value="DENTIN MATRIX PROTEIN 4 PROTEIN FAM20"/>
    <property type="match status" value="1"/>
</dbReference>
<feature type="binding site" evidence="7">
    <location>
        <position position="150"/>
    </location>
    <ligand>
        <name>ATP</name>
        <dbReference type="ChEBI" id="CHEBI:30616"/>
    </ligand>
</feature>
<name>A0A3B4XBE6_SERLL</name>
<feature type="binding site" evidence="8">
    <location>
        <position position="288"/>
    </location>
    <ligand>
        <name>Mn(2+)</name>
        <dbReference type="ChEBI" id="CHEBI:29035"/>
    </ligand>
</feature>
<keyword evidence="7" id="KW-0547">Nucleotide-binding</keyword>
<feature type="binding site" evidence="7">
    <location>
        <position position="273"/>
    </location>
    <ligand>
        <name>ATP</name>
        <dbReference type="ChEBI" id="CHEBI:30616"/>
    </ligand>
</feature>
<keyword evidence="11" id="KW-1185">Reference proteome</keyword>
<keyword evidence="8" id="KW-0479">Metal-binding</keyword>
<comment type="cofactor">
    <cofactor evidence="8">
        <name>Mn(2+)</name>
        <dbReference type="ChEBI" id="CHEBI:29035"/>
    </cofactor>
</comment>
<evidence type="ECO:0000259" key="9">
    <source>
        <dbReference type="Pfam" id="PF06702"/>
    </source>
</evidence>
<evidence type="ECO:0000256" key="6">
    <source>
        <dbReference type="PIRSR" id="PIRSR624869-1"/>
    </source>
</evidence>
<dbReference type="PANTHER" id="PTHR12450:SF25">
    <property type="entry name" value="FAM20 C-TERMINAL DOMAIN-CONTAINING PROTEIN"/>
    <property type="match status" value="1"/>
</dbReference>
<dbReference type="GO" id="GO:0005524">
    <property type="term" value="F:ATP binding"/>
    <property type="evidence" value="ECO:0007669"/>
    <property type="project" value="UniProtKB-KW"/>
</dbReference>
<evidence type="ECO:0000313" key="10">
    <source>
        <dbReference type="Ensembl" id="ENSSLDP00000015054.1"/>
    </source>
</evidence>
<dbReference type="InterPro" id="IPR009581">
    <property type="entry name" value="FAM20_C"/>
</dbReference>
<evidence type="ECO:0000313" key="11">
    <source>
        <dbReference type="Proteomes" id="UP000261360"/>
    </source>
</evidence>
<dbReference type="Ensembl" id="ENSSLDT00000015627.1">
    <property type="protein sequence ID" value="ENSSLDP00000015054.1"/>
    <property type="gene ID" value="ENSSLDG00000011981.1"/>
</dbReference>
<reference evidence="10" key="1">
    <citation type="submission" date="2025-08" db="UniProtKB">
        <authorList>
            <consortium name="Ensembl"/>
        </authorList>
    </citation>
    <scope>IDENTIFICATION</scope>
</reference>
<comment type="similarity">
    <text evidence="2">Belongs to the FAM20 family.</text>
</comment>
<evidence type="ECO:0000256" key="4">
    <source>
        <dbReference type="ARBA" id="ARBA00023157"/>
    </source>
</evidence>
<keyword evidence="5" id="KW-0325">Glycoprotein</keyword>
<organism evidence="10 11">
    <name type="scientific">Seriola lalandi dorsalis</name>
    <dbReference type="NCBI Taxonomy" id="1841481"/>
    <lineage>
        <taxon>Eukaryota</taxon>
        <taxon>Metazoa</taxon>
        <taxon>Chordata</taxon>
        <taxon>Craniata</taxon>
        <taxon>Vertebrata</taxon>
        <taxon>Euteleostomi</taxon>
        <taxon>Actinopterygii</taxon>
        <taxon>Neopterygii</taxon>
        <taxon>Teleostei</taxon>
        <taxon>Neoteleostei</taxon>
        <taxon>Acanthomorphata</taxon>
        <taxon>Carangaria</taxon>
        <taxon>Carangiformes</taxon>
        <taxon>Carangidae</taxon>
        <taxon>Seriola</taxon>
    </lineage>
</organism>
<sequence>MESALSKLEALFDHPLYNMLSPPIPEEDWLLRVKPKVKASEKSSQMWVSASQDGYEDIQWNSSSNSHPPWLRFHLGISRWQLYPHRDPNMEALTQQLATSRIVSTVQKSGGTQLKLVMSFPNYGQAMFKPMKQERDDETNYNLYYFSDFERHNAEIAAFHLDSYSEHMGNVCFYGQCSYYCSTEHAVCGSPRDLESSLAVMLPDLSLATRRSWRSPWRRSYSRSKLAKWETESDYCSTVKKTPPYNKGTRLVDFIDLVILDFLMGNMDRHHYETFEKFGNNTFLLHLDNGRAFGRHSKDEPSILVPLEQCCRIRLSTWLRLRLLSLPQYRLSDVMRASLSHDPLHSVAPLLSEPHLAALDRRLQTVLETVSRCQKQQSKDGGGNEVIFDDTAHLKDMVTSAG</sequence>
<feature type="active site" evidence="6">
    <location>
        <position position="268"/>
    </location>
</feature>
<feature type="binding site" evidence="7">
    <location>
        <position position="288"/>
    </location>
    <ligand>
        <name>ATP</name>
        <dbReference type="ChEBI" id="CHEBI:30616"/>
    </ligand>
</feature>
<evidence type="ECO:0000256" key="1">
    <source>
        <dbReference type="ARBA" id="ARBA00004555"/>
    </source>
</evidence>
<evidence type="ECO:0000256" key="7">
    <source>
        <dbReference type="PIRSR" id="PIRSR624869-2"/>
    </source>
</evidence>
<accession>A0A3B4XBE6</accession>
<evidence type="ECO:0000256" key="8">
    <source>
        <dbReference type="PIRSR" id="PIRSR624869-3"/>
    </source>
</evidence>
<feature type="binding site" evidence="7">
    <location>
        <position position="113"/>
    </location>
    <ligand>
        <name>ATP</name>
        <dbReference type="ChEBI" id="CHEBI:30616"/>
    </ligand>
</feature>
<reference evidence="10" key="2">
    <citation type="submission" date="2025-09" db="UniProtKB">
        <authorList>
            <consortium name="Ensembl"/>
        </authorList>
    </citation>
    <scope>IDENTIFICATION</scope>
</reference>
<comment type="subcellular location">
    <subcellularLocation>
        <location evidence="1">Golgi apparatus</location>
    </subcellularLocation>
</comment>
<evidence type="ECO:0000256" key="5">
    <source>
        <dbReference type="ARBA" id="ARBA00023180"/>
    </source>
</evidence>
<feature type="domain" description="FAM20 C-terminal" evidence="9">
    <location>
        <begin position="165"/>
        <end position="379"/>
    </location>
</feature>
<dbReference type="GeneTree" id="ENSGT00950000182951"/>
<dbReference type="Proteomes" id="UP000261360">
    <property type="component" value="Unplaced"/>
</dbReference>
<feature type="binding site" evidence="7">
    <location>
        <begin position="199"/>
        <end position="202"/>
    </location>
    <ligand>
        <name>ATP</name>
        <dbReference type="ChEBI" id="CHEBI:30616"/>
    </ligand>
</feature>
<dbReference type="GO" id="GO:0071391">
    <property type="term" value="P:cellular response to estrogen stimulus"/>
    <property type="evidence" value="ECO:0007669"/>
    <property type="project" value="Ensembl"/>
</dbReference>
<dbReference type="GO" id="GO:0016773">
    <property type="term" value="F:phosphotransferase activity, alcohol group as acceptor"/>
    <property type="evidence" value="ECO:0007669"/>
    <property type="project" value="TreeGrafter"/>
</dbReference>
<dbReference type="InterPro" id="IPR024869">
    <property type="entry name" value="FAM20"/>
</dbReference>
<dbReference type="GO" id="GO:0070166">
    <property type="term" value="P:enamel mineralization"/>
    <property type="evidence" value="ECO:0007669"/>
    <property type="project" value="TreeGrafter"/>
</dbReference>
<keyword evidence="4" id="KW-1015">Disulfide bond</keyword>
<keyword evidence="7" id="KW-0067">ATP-binding</keyword>
<evidence type="ECO:0000256" key="2">
    <source>
        <dbReference type="ARBA" id="ARBA00006557"/>
    </source>
</evidence>
<evidence type="ECO:0000256" key="3">
    <source>
        <dbReference type="ARBA" id="ARBA00023034"/>
    </source>
</evidence>
<keyword evidence="8" id="KW-0464">Manganese</keyword>
<dbReference type="GO" id="GO:0046872">
    <property type="term" value="F:metal ion binding"/>
    <property type="evidence" value="ECO:0007669"/>
    <property type="project" value="UniProtKB-KW"/>
</dbReference>
<dbReference type="Pfam" id="PF06702">
    <property type="entry name" value="Fam20C"/>
    <property type="match status" value="1"/>
</dbReference>
<feature type="binding site" evidence="8">
    <location>
        <position position="150"/>
    </location>
    <ligand>
        <name>Mn(2+)</name>
        <dbReference type="ChEBI" id="CHEBI:29035"/>
    </ligand>
</feature>
<feature type="binding site" evidence="7">
    <location>
        <position position="129"/>
    </location>
    <ligand>
        <name>ATP</name>
        <dbReference type="ChEBI" id="CHEBI:30616"/>
    </ligand>
</feature>
<keyword evidence="3" id="KW-0333">Golgi apparatus</keyword>
<dbReference type="AlphaFoldDB" id="A0A3B4XBE6"/>